<dbReference type="PROSITE" id="PS00678">
    <property type="entry name" value="WD_REPEATS_1"/>
    <property type="match status" value="1"/>
</dbReference>
<feature type="region of interest" description="Disordered" evidence="4">
    <location>
        <begin position="148"/>
        <end position="176"/>
    </location>
</feature>
<dbReference type="SUPFAM" id="SSF50978">
    <property type="entry name" value="WD40 repeat-like"/>
    <property type="match status" value="1"/>
</dbReference>
<dbReference type="Proteomes" id="UP001437256">
    <property type="component" value="Unassembled WGS sequence"/>
</dbReference>
<keyword evidence="2" id="KW-0677">Repeat</keyword>
<accession>A0ABR2ZGD7</accession>
<keyword evidence="1 3" id="KW-0853">WD repeat</keyword>
<evidence type="ECO:0000256" key="2">
    <source>
        <dbReference type="ARBA" id="ARBA00022737"/>
    </source>
</evidence>
<proteinExistence type="predicted"/>
<dbReference type="PANTHER" id="PTHR19848:SF8">
    <property type="entry name" value="F-BOX AND WD REPEAT DOMAIN CONTAINING 7"/>
    <property type="match status" value="1"/>
</dbReference>
<dbReference type="Gene3D" id="2.130.10.10">
    <property type="entry name" value="YVTN repeat-like/Quinoprotein amine dehydrogenase"/>
    <property type="match status" value="2"/>
</dbReference>
<evidence type="ECO:0000313" key="5">
    <source>
        <dbReference type="EMBL" id="KAL0060016.1"/>
    </source>
</evidence>
<feature type="compositionally biased region" description="Basic and acidic residues" evidence="4">
    <location>
        <begin position="161"/>
        <end position="173"/>
    </location>
</feature>
<dbReference type="InterPro" id="IPR036322">
    <property type="entry name" value="WD40_repeat_dom_sf"/>
</dbReference>
<dbReference type="Pfam" id="PF00400">
    <property type="entry name" value="WD40"/>
    <property type="match status" value="3"/>
</dbReference>
<keyword evidence="6" id="KW-1185">Reference proteome</keyword>
<dbReference type="EMBL" id="JBBXMP010000196">
    <property type="protein sequence ID" value="KAL0060016.1"/>
    <property type="molecule type" value="Genomic_DNA"/>
</dbReference>
<protein>
    <recommendedName>
        <fullName evidence="7">WD40 repeat-like protein</fullName>
    </recommendedName>
</protein>
<dbReference type="PROSITE" id="PS50082">
    <property type="entry name" value="WD_REPEATS_2"/>
    <property type="match status" value="2"/>
</dbReference>
<gene>
    <name evidence="5" type="ORF">AAF712_013194</name>
</gene>
<evidence type="ECO:0000256" key="4">
    <source>
        <dbReference type="SAM" id="MobiDB-lite"/>
    </source>
</evidence>
<name>A0ABR2ZGD7_9AGAR</name>
<dbReference type="InterPro" id="IPR015943">
    <property type="entry name" value="WD40/YVTN_repeat-like_dom_sf"/>
</dbReference>
<evidence type="ECO:0008006" key="7">
    <source>
        <dbReference type="Google" id="ProtNLM"/>
    </source>
</evidence>
<dbReference type="PANTHER" id="PTHR19848">
    <property type="entry name" value="WD40 REPEAT PROTEIN"/>
    <property type="match status" value="1"/>
</dbReference>
<feature type="repeat" description="WD" evidence="3">
    <location>
        <begin position="229"/>
        <end position="272"/>
    </location>
</feature>
<dbReference type="InterPro" id="IPR001680">
    <property type="entry name" value="WD40_rpt"/>
</dbReference>
<reference evidence="5 6" key="1">
    <citation type="submission" date="2024-05" db="EMBL/GenBank/DDBJ databases">
        <title>A draft genome resource for the thread blight pathogen Marasmius tenuissimus strain MS-2.</title>
        <authorList>
            <person name="Yulfo-Soto G.E."/>
            <person name="Baruah I.K."/>
            <person name="Amoako-Attah I."/>
            <person name="Bukari Y."/>
            <person name="Meinhardt L.W."/>
            <person name="Bailey B.A."/>
            <person name="Cohen S.P."/>
        </authorList>
    </citation>
    <scope>NUCLEOTIDE SEQUENCE [LARGE SCALE GENOMIC DNA]</scope>
    <source>
        <strain evidence="5 6">MS-2</strain>
    </source>
</reference>
<evidence type="ECO:0000256" key="3">
    <source>
        <dbReference type="PROSITE-ProRule" id="PRU00221"/>
    </source>
</evidence>
<evidence type="ECO:0000313" key="6">
    <source>
        <dbReference type="Proteomes" id="UP001437256"/>
    </source>
</evidence>
<sequence length="457" mass="49466">MSSVNVNIDDELVRLPTTTIQPTYTTVIQEVWSGVIPSEEIWLSRYHQGQDSTHDRIRVTLDDEDRDRVVFESTSSAGGGLKLSRNEDGSYTVDSTRLLVPVQTYSLEDGRPHRITSLAVSPDQAQVAIGLLDGTIFLYPVTEPKSARDSPKYLVPETPDVQDRRQTLAESRGKKTAHKSTITSLQFFPSSRVLLSAGADFTMRIWPAESIPSPPPSQPAPSPIPARTLTAHTRPITSVVINPLDRGRTVLSAGADGTVRLWNVSSGSEVSERRIRHGGSGVAGMTLDPEAKRLYCAVQDGSFEVFSIDLSTNDSTSTDPKPSERIFRSTRSVGGALTSIALSSSTGTKLLATGSQGGMVSLYLVDEDFRHLLSFKRNDATIEQLSFLPSLRLAISTTDGLPWIAAISMGSDGTTASVSPYAELTGGEIDAVRDIVAVGKEVWTACDDGVVRRYLVE</sequence>
<dbReference type="SMART" id="SM00320">
    <property type="entry name" value="WD40"/>
    <property type="match status" value="5"/>
</dbReference>
<organism evidence="5 6">
    <name type="scientific">Marasmius tenuissimus</name>
    <dbReference type="NCBI Taxonomy" id="585030"/>
    <lineage>
        <taxon>Eukaryota</taxon>
        <taxon>Fungi</taxon>
        <taxon>Dikarya</taxon>
        <taxon>Basidiomycota</taxon>
        <taxon>Agaricomycotina</taxon>
        <taxon>Agaricomycetes</taxon>
        <taxon>Agaricomycetidae</taxon>
        <taxon>Agaricales</taxon>
        <taxon>Marasmiineae</taxon>
        <taxon>Marasmiaceae</taxon>
        <taxon>Marasmius</taxon>
    </lineage>
</organism>
<dbReference type="PROSITE" id="PS50294">
    <property type="entry name" value="WD_REPEATS_REGION"/>
    <property type="match status" value="2"/>
</dbReference>
<evidence type="ECO:0000256" key="1">
    <source>
        <dbReference type="ARBA" id="ARBA00022574"/>
    </source>
</evidence>
<dbReference type="InterPro" id="IPR019775">
    <property type="entry name" value="WD40_repeat_CS"/>
</dbReference>
<comment type="caution">
    <text evidence="5">The sequence shown here is derived from an EMBL/GenBank/DDBJ whole genome shotgun (WGS) entry which is preliminary data.</text>
</comment>
<feature type="repeat" description="WD" evidence="3">
    <location>
        <begin position="175"/>
        <end position="206"/>
    </location>
</feature>